<sequence length="380" mass="38569">MSLFTRHPRARWIVPGAAAVLVAGVAVGANAATTARSSGSPDLPPTTAEQLLVDLQRPTAQALQGTATVRADLGLPSVPGLTDTAGATGPGVAGSQGTTGASSLVTGTHTVRVWKDGQDRSKVAVLADGSESDVIRNGEDVWLWSGADRTAAHATLPSSGTKQKHDAEGLAGLATPDAVARAALAAVDPTTKVTADGTTRVAGHDAYELVVDPKTDDTLVDKVVLAVDAKTHVPLRVQVYSTKRTAPAVEAGFTSVSYRTPAGSTFEFTAPKGVKVQRLELPTAGDLPLTGLGASAQKPDVVGKGWDAVAVVTLTTEQQNALRNGEAGTLVDTLPTVSGDWGSGRVLTGTLFTAVLTDDGRVAVGAVPTAVATAALAQTK</sequence>
<name>A0A5P9Q5X4_9MICO</name>
<feature type="signal peptide" evidence="2">
    <location>
        <begin position="1"/>
        <end position="31"/>
    </location>
</feature>
<dbReference type="InterPro" id="IPR052944">
    <property type="entry name" value="Sporulation_related"/>
</dbReference>
<dbReference type="OrthoDB" id="4822274at2"/>
<dbReference type="Pfam" id="PF03888">
    <property type="entry name" value="MucB_RseB"/>
    <property type="match status" value="1"/>
</dbReference>
<accession>A0A5P9Q5X4</accession>
<feature type="compositionally biased region" description="Polar residues" evidence="1">
    <location>
        <begin position="95"/>
        <end position="104"/>
    </location>
</feature>
<keyword evidence="5" id="KW-1185">Reference proteome</keyword>
<dbReference type="Proteomes" id="UP000326702">
    <property type="component" value="Chromosome"/>
</dbReference>
<proteinExistence type="predicted"/>
<evidence type="ECO:0000256" key="2">
    <source>
        <dbReference type="SAM" id="SignalP"/>
    </source>
</evidence>
<protein>
    <recommendedName>
        <fullName evidence="3">MucB/RseB N-terminal domain-containing protein</fullName>
    </recommendedName>
</protein>
<dbReference type="Gene3D" id="2.50.20.10">
    <property type="entry name" value="Lipoprotein localisation LolA/LolB/LppX"/>
    <property type="match status" value="1"/>
</dbReference>
<dbReference type="PANTHER" id="PTHR37507:SF2">
    <property type="entry name" value="SPORULATION PROTEIN YDCC"/>
    <property type="match status" value="1"/>
</dbReference>
<dbReference type="SUPFAM" id="SSF89392">
    <property type="entry name" value="Prokaryotic lipoproteins and lipoprotein localization factors"/>
    <property type="match status" value="1"/>
</dbReference>
<evidence type="ECO:0000313" key="5">
    <source>
        <dbReference type="Proteomes" id="UP000326702"/>
    </source>
</evidence>
<dbReference type="PANTHER" id="PTHR37507">
    <property type="entry name" value="SPORULATION PROTEIN YDCC"/>
    <property type="match status" value="1"/>
</dbReference>
<reference evidence="4 5" key="1">
    <citation type="submission" date="2019-10" db="EMBL/GenBank/DDBJ databases">
        <title>Genome sequence of Luteimicrobium xylanilyticum HY-24.</title>
        <authorList>
            <person name="Kim D.Y."/>
            <person name="Park H.-Y."/>
        </authorList>
    </citation>
    <scope>NUCLEOTIDE SEQUENCE [LARGE SCALE GENOMIC DNA]</scope>
    <source>
        <strain evidence="4 5">HY-24</strain>
    </source>
</reference>
<evidence type="ECO:0000256" key="1">
    <source>
        <dbReference type="SAM" id="MobiDB-lite"/>
    </source>
</evidence>
<feature type="region of interest" description="Disordered" evidence="1">
    <location>
        <begin position="80"/>
        <end position="104"/>
    </location>
</feature>
<organism evidence="4 5">
    <name type="scientific">Luteimicrobium xylanilyticum</name>
    <dbReference type="NCBI Taxonomy" id="1133546"/>
    <lineage>
        <taxon>Bacteria</taxon>
        <taxon>Bacillati</taxon>
        <taxon>Actinomycetota</taxon>
        <taxon>Actinomycetes</taxon>
        <taxon>Micrococcales</taxon>
        <taxon>Luteimicrobium</taxon>
    </lineage>
</organism>
<dbReference type="InterPro" id="IPR033434">
    <property type="entry name" value="MucB/RseB_N"/>
</dbReference>
<feature type="chain" id="PRO_5024845138" description="MucB/RseB N-terminal domain-containing protein" evidence="2">
    <location>
        <begin position="32"/>
        <end position="380"/>
    </location>
</feature>
<gene>
    <name evidence="4" type="ORF">KDY119_00284</name>
</gene>
<dbReference type="AlphaFoldDB" id="A0A5P9Q5X4"/>
<feature type="domain" description="MucB/RseB N-terminal" evidence="3">
    <location>
        <begin position="108"/>
        <end position="244"/>
    </location>
</feature>
<dbReference type="KEGG" id="lxl:KDY119_00284"/>
<dbReference type="InterPro" id="IPR029046">
    <property type="entry name" value="LolA/LolB/LppX"/>
</dbReference>
<evidence type="ECO:0000313" key="4">
    <source>
        <dbReference type="EMBL" id="QFU96794.1"/>
    </source>
</evidence>
<dbReference type="EMBL" id="CP045529">
    <property type="protein sequence ID" value="QFU96794.1"/>
    <property type="molecule type" value="Genomic_DNA"/>
</dbReference>
<keyword evidence="2" id="KW-0732">Signal</keyword>
<evidence type="ECO:0000259" key="3">
    <source>
        <dbReference type="Pfam" id="PF03888"/>
    </source>
</evidence>
<dbReference type="RefSeq" id="WP_036954388.1">
    <property type="nucleotide sequence ID" value="NZ_BAABIH010000013.1"/>
</dbReference>